<feature type="region of interest" description="Disordered" evidence="1">
    <location>
        <begin position="1"/>
        <end position="28"/>
    </location>
</feature>
<evidence type="ECO:0000313" key="3">
    <source>
        <dbReference type="Proteomes" id="UP000712281"/>
    </source>
</evidence>
<feature type="compositionally biased region" description="Low complexity" evidence="1">
    <location>
        <begin position="8"/>
        <end position="23"/>
    </location>
</feature>
<reference evidence="2" key="1">
    <citation type="submission" date="2019-12" db="EMBL/GenBank/DDBJ databases">
        <title>Genome sequencing and annotation of Brassica cretica.</title>
        <authorList>
            <person name="Studholme D.J."/>
            <person name="Sarris P.F."/>
        </authorList>
    </citation>
    <scope>NUCLEOTIDE SEQUENCE</scope>
    <source>
        <strain evidence="2">PFS-001/15</strain>
        <tissue evidence="2">Leaf</tissue>
    </source>
</reference>
<sequence>MELSISQTPRPRFSSASPRFSAASHHHHRTSVHLTGKLLIRSKDAAFTSLSSSCMRLKLVSTNYRKISIRVGAAGSDPVLDRISRFQNACWRFLRPHTIRGTALGSTGENSSSLEGERGVLVVVVAQLLRGNEVIIKIAALAERVEFSLTHALFSLGMLFAGSLSCQTYCNGDLLVLPFLMRARALVWQEGGRRFLF</sequence>
<organism evidence="2 3">
    <name type="scientific">Brassica cretica</name>
    <name type="common">Mustard</name>
    <dbReference type="NCBI Taxonomy" id="69181"/>
    <lineage>
        <taxon>Eukaryota</taxon>
        <taxon>Viridiplantae</taxon>
        <taxon>Streptophyta</taxon>
        <taxon>Embryophyta</taxon>
        <taxon>Tracheophyta</taxon>
        <taxon>Spermatophyta</taxon>
        <taxon>Magnoliopsida</taxon>
        <taxon>eudicotyledons</taxon>
        <taxon>Gunneridae</taxon>
        <taxon>Pentapetalae</taxon>
        <taxon>rosids</taxon>
        <taxon>malvids</taxon>
        <taxon>Brassicales</taxon>
        <taxon>Brassicaceae</taxon>
        <taxon>Brassiceae</taxon>
        <taxon>Brassica</taxon>
    </lineage>
</organism>
<evidence type="ECO:0000313" key="2">
    <source>
        <dbReference type="EMBL" id="KAF2580810.1"/>
    </source>
</evidence>
<protein>
    <submittedName>
        <fullName evidence="2">Uncharacterized protein</fullName>
    </submittedName>
</protein>
<accession>A0A8S9JE24</accession>
<name>A0A8S9JE24_BRACR</name>
<gene>
    <name evidence="2" type="ORF">F2Q68_00002854</name>
</gene>
<proteinExistence type="predicted"/>
<dbReference type="AlphaFoldDB" id="A0A8S9JE24"/>
<evidence type="ECO:0000256" key="1">
    <source>
        <dbReference type="SAM" id="MobiDB-lite"/>
    </source>
</evidence>
<comment type="caution">
    <text evidence="2">The sequence shown here is derived from an EMBL/GenBank/DDBJ whole genome shotgun (WGS) entry which is preliminary data.</text>
</comment>
<dbReference type="EMBL" id="QGKW02001660">
    <property type="protein sequence ID" value="KAF2580810.1"/>
    <property type="molecule type" value="Genomic_DNA"/>
</dbReference>
<dbReference type="Proteomes" id="UP000712281">
    <property type="component" value="Unassembled WGS sequence"/>
</dbReference>